<accession>A0A8S5UTF7</accession>
<sequence>MIIYYHDSFDCRLAAHLIFKNKEKFSNEEDVRIFPYTYDKNAILEHISKTETIVILGVSFFSRKDSEDRLNYIIDNSKEVIWIDWHSNTERLKERYGDKMKIYYNPEGSVSSITAYDVIGTYKRTLVDSVTDYIRMTDKVTDFDEAVYVYATSAYSNNPGDPMFDKLIALMDEPGYTVDDGHAMSEFLYGYTLKRLDTAPKCKIFKEYDIKIINVDPKLILPSIFKIEKSNVLAWIDDGIDGYRCALYSKEFDCREKTKFFNGFGDSNHVYMSNNLIFKEVECEHLNQSWINTYR</sequence>
<organism evidence="1">
    <name type="scientific">Myoviridae sp. ctYA416</name>
    <dbReference type="NCBI Taxonomy" id="2825125"/>
    <lineage>
        <taxon>Viruses</taxon>
        <taxon>Duplodnaviria</taxon>
        <taxon>Heunggongvirae</taxon>
        <taxon>Uroviricota</taxon>
        <taxon>Caudoviricetes</taxon>
    </lineage>
</organism>
<dbReference type="EMBL" id="BK016136">
    <property type="protein sequence ID" value="DAF97767.1"/>
    <property type="molecule type" value="Genomic_DNA"/>
</dbReference>
<name>A0A8S5UTF7_9CAUD</name>
<reference evidence="1" key="1">
    <citation type="journal article" date="2021" name="Proc. Natl. Acad. Sci. U.S.A.">
        <title>A Catalog of Tens of Thousands of Viruses from Human Metagenomes Reveals Hidden Associations with Chronic Diseases.</title>
        <authorList>
            <person name="Tisza M.J."/>
            <person name="Buck C.B."/>
        </authorList>
    </citation>
    <scope>NUCLEOTIDE SEQUENCE</scope>
    <source>
        <strain evidence="1">CtYA416</strain>
    </source>
</reference>
<evidence type="ECO:0000313" key="1">
    <source>
        <dbReference type="EMBL" id="DAF97767.1"/>
    </source>
</evidence>
<protein>
    <submittedName>
        <fullName evidence="1">Uncharacterized protein</fullName>
    </submittedName>
</protein>
<proteinExistence type="predicted"/>